<keyword evidence="3" id="KW-1185">Reference proteome</keyword>
<dbReference type="STRING" id="1027249.SAMN05216179_0165"/>
<evidence type="ECO:0000256" key="1">
    <source>
        <dbReference type="SAM" id="Phobius"/>
    </source>
</evidence>
<dbReference type="RefSeq" id="WP_073198759.1">
    <property type="nucleotide sequence ID" value="NZ_FRCZ01000001.1"/>
</dbReference>
<name>A0A1M7IVJ3_9BACI</name>
<sequence length="63" mass="7492">MSTFAAIIIIVLAVLVDYFWLDYDKKRWGWMKKWSKRNKGLLFIGFIFATGLIYFGLSLSYFQ</sequence>
<feature type="transmembrane region" description="Helical" evidence="1">
    <location>
        <begin position="41"/>
        <end position="62"/>
    </location>
</feature>
<organism evidence="2 3">
    <name type="scientific">Gracilibacillus kekensis</name>
    <dbReference type="NCBI Taxonomy" id="1027249"/>
    <lineage>
        <taxon>Bacteria</taxon>
        <taxon>Bacillati</taxon>
        <taxon>Bacillota</taxon>
        <taxon>Bacilli</taxon>
        <taxon>Bacillales</taxon>
        <taxon>Bacillaceae</taxon>
        <taxon>Gracilibacillus</taxon>
    </lineage>
</organism>
<dbReference type="Proteomes" id="UP000184184">
    <property type="component" value="Unassembled WGS sequence"/>
</dbReference>
<accession>A0A1M7IVJ3</accession>
<protein>
    <recommendedName>
        <fullName evidence="4">Immunity protein 17</fullName>
    </recommendedName>
</protein>
<evidence type="ECO:0008006" key="4">
    <source>
        <dbReference type="Google" id="ProtNLM"/>
    </source>
</evidence>
<keyword evidence="1" id="KW-1133">Transmembrane helix</keyword>
<dbReference type="AlphaFoldDB" id="A0A1M7IVJ3"/>
<reference evidence="2 3" key="1">
    <citation type="submission" date="2016-11" db="EMBL/GenBank/DDBJ databases">
        <authorList>
            <person name="Jaros S."/>
            <person name="Januszkiewicz K."/>
            <person name="Wedrychowicz H."/>
        </authorList>
    </citation>
    <scope>NUCLEOTIDE SEQUENCE [LARGE SCALE GENOMIC DNA]</scope>
    <source>
        <strain evidence="2 3">CGMCC 1.10681</strain>
    </source>
</reference>
<keyword evidence="1" id="KW-0812">Transmembrane</keyword>
<feature type="transmembrane region" description="Helical" evidence="1">
    <location>
        <begin position="6"/>
        <end position="21"/>
    </location>
</feature>
<evidence type="ECO:0000313" key="3">
    <source>
        <dbReference type="Proteomes" id="UP000184184"/>
    </source>
</evidence>
<dbReference type="EMBL" id="FRCZ01000001">
    <property type="protein sequence ID" value="SHM44715.1"/>
    <property type="molecule type" value="Genomic_DNA"/>
</dbReference>
<evidence type="ECO:0000313" key="2">
    <source>
        <dbReference type="EMBL" id="SHM44715.1"/>
    </source>
</evidence>
<keyword evidence="1" id="KW-0472">Membrane</keyword>
<dbReference type="OrthoDB" id="2941095at2"/>
<proteinExistence type="predicted"/>
<gene>
    <name evidence="2" type="ORF">SAMN05216179_0165</name>
</gene>